<dbReference type="PANTHER" id="PTHR43074">
    <property type="entry name" value="OMEGA-3 POLYUNSATURATED FATTY ACID SYNTHASE PFAB-RELATED"/>
    <property type="match status" value="1"/>
</dbReference>
<dbReference type="SUPFAM" id="SSF54637">
    <property type="entry name" value="Thioesterase/thiol ester dehydrase-isomerase"/>
    <property type="match status" value="4"/>
</dbReference>
<evidence type="ECO:0000256" key="5">
    <source>
        <dbReference type="ARBA" id="ARBA00023098"/>
    </source>
</evidence>
<evidence type="ECO:0000259" key="9">
    <source>
        <dbReference type="PROSITE" id="PS52004"/>
    </source>
</evidence>
<dbReference type="InterPro" id="IPR013114">
    <property type="entry name" value="FabA_FabZ"/>
</dbReference>
<dbReference type="Gene3D" id="3.10.129.10">
    <property type="entry name" value="Hotdog Thioesterase"/>
    <property type="match status" value="4"/>
</dbReference>
<dbReference type="EMBL" id="CP042997">
    <property type="protein sequence ID" value="QEH37092.1"/>
    <property type="molecule type" value="Genomic_DNA"/>
</dbReference>
<keyword evidence="4" id="KW-0276">Fatty acid metabolism</keyword>
<keyword evidence="6" id="KW-0275">Fatty acid biosynthesis</keyword>
<dbReference type="InterPro" id="IPR014030">
    <property type="entry name" value="Ketoacyl_synth_N"/>
</dbReference>
<dbReference type="GO" id="GO:0019171">
    <property type="term" value="F:(3R)-hydroxyacyl-[acyl-carrier-protein] dehydratase activity"/>
    <property type="evidence" value="ECO:0007669"/>
    <property type="project" value="InterPro"/>
</dbReference>
<comment type="similarity">
    <text evidence="2">Belongs to the thioester dehydratase family. FabA subfamily.</text>
</comment>
<reference evidence="10 11" key="1">
    <citation type="submission" date="2019-08" db="EMBL/GenBank/DDBJ databases">
        <title>Deep-cultivation of Planctomycetes and their phenomic and genomic characterization uncovers novel biology.</title>
        <authorList>
            <person name="Wiegand S."/>
            <person name="Jogler M."/>
            <person name="Boedeker C."/>
            <person name="Pinto D."/>
            <person name="Vollmers J."/>
            <person name="Rivas-Marin E."/>
            <person name="Kohn T."/>
            <person name="Peeters S.H."/>
            <person name="Heuer A."/>
            <person name="Rast P."/>
            <person name="Oberbeckmann S."/>
            <person name="Bunk B."/>
            <person name="Jeske O."/>
            <person name="Meyerdierks A."/>
            <person name="Storesund J.E."/>
            <person name="Kallscheuer N."/>
            <person name="Luecker S."/>
            <person name="Lage O.M."/>
            <person name="Pohl T."/>
            <person name="Merkel B.J."/>
            <person name="Hornburger P."/>
            <person name="Mueller R.-W."/>
            <person name="Bruemmer F."/>
            <person name="Labrenz M."/>
            <person name="Spormann A.M."/>
            <person name="Op den Camp H."/>
            <person name="Overmann J."/>
            <person name="Amann R."/>
            <person name="Jetten M.S.M."/>
            <person name="Mascher T."/>
            <person name="Medema M.H."/>
            <person name="Devos D.P."/>
            <person name="Kaster A.-K."/>
            <person name="Ovreas L."/>
            <person name="Rohde M."/>
            <person name="Galperin M.Y."/>
            <person name="Jogler C."/>
        </authorList>
    </citation>
    <scope>NUCLEOTIDE SEQUENCE [LARGE SCALE GENOMIC DNA]</scope>
    <source>
        <strain evidence="10 11">OJF2</strain>
    </source>
</reference>
<dbReference type="GO" id="GO:0006633">
    <property type="term" value="P:fatty acid biosynthetic process"/>
    <property type="evidence" value="ECO:0007669"/>
    <property type="project" value="UniProtKB-UniPathway"/>
</dbReference>
<sequence length="2136" mass="229764">MNAPQQPRVPRPMAVDRSRAPVAIVAYAGFLPGGGDLDDFWGRVVSGIDATSEIPDGRWLIPPADVYDPSIARPDRVYSTRGGFVPDIPADAEGLDVDPAYLDRLDPGVRLALVAGRDAWRAARTSGLDRKKVGVILGHIVLPTEGSSAYSREVLGRRLERTLGIGGHDDEEPSIEPWNAFPASLPAALLARALGLGGEAYTLDAACASSLFATKLAVDALQSGRVDAMITGGHSRPDPLYTQMGFSQLKALSSRGKPAPFDASGDGLVVGEGTGLFVLKRLSDALRDGDRIHGLIRGTGVSNDVHGDLLAPSSEGQLRAMRSAYEQAGWSPSDVDLIECHATGTPVGDAVELESLRALWDGQRAPAGRCVIGSVKSNVGHMLTAAGAAGLIKLLLALEHQTLPPTANQLEPNPRLKLEGSPFRVLNRAERWERRGPSVPRRAAISGFGFGGTNAHLLIEEWLPSSFGPGGEPPGGAGSHFLQEDEPASLRAPDGVGFRPPRPDDDACPVAIVGISAQFGEVAGLRAFQEHVLNGGTPGTTARSLDGFSVRVGQFRIPPRELEEMLPQQSLMLKVAADAIADARRPPEAGPRTGVVIGLSLDQNTNNYQLRWWLPGKVREWNERLGLGLSPPDLDAWAEELRDVVSPALNANRTMGSLGGLVASRIAREFRFGGPSFSVSADEASGTRAMKLAAGWLAAGELDAVVIGAVDLPGDPRAARAAGSVGSMHDPGEGAVALVLKRLADARRDGDRVYAVVGEENGAEPGLTLSGDSNRLLGWTGAAAGLAAAVEAAICLYQEVLPATADEPPRYWLRNRSEGPRRAAAEVRALDGRRDRIVLESVEQAGCAEATCEAERRLPLGRRAAVPSWNAIARRSGEGRLPVAFVYPGLGNVFPGMGRDIATLWPEVLRSLDARNDRLRDQFLPEIWWRGDASPLPSFADHRAPILGQVTAGSLMTEVLLGLGISPSAAIGYSMGESTALVSLGAWVDRDEMTRRLVESPLFATELAGPCEAARRTWGLSPNERVEWVAGIVPRGPTEVEAAIRAHPRVYLLIKNAADESVIGGQSDAVRGLVEALGCPFVELPIVSTVHCEVARCVEPEYRALHDLPTRTPDGITFYRGVSGEPYRPDRTTAAEAITAQATGAIDFPAVIERAYADGIRVFLEMGPGASCTRLIEKILGNRPHLAVPTCLPNRDGLATVREALKRLAGFGIPVDPDLLREDDGPSKGGTVGPAREIRSITIRTRYGPYPPLGIPRARPAVASLPSPDPISPAPAIPTMTHDVRPAPHPLTASLLAAEAARVEAHGTYLGTARGWEKLLEGSLSLQFRLIALAGREAPAGAGTSALAVAEPPPAAQAGPPRALDRDQCLEFAIGSIARVLGPDFAPADDHPTRVRLPDEPLMLVDRIVAIEGQPLSMGPGRVVTEHDVLHAGWYLDANRIPPCIAIEAGQADLFLSGYLGIDFETRGLAVYRLLDATVTFHRGLPTPGAVIRYDIRITRFFRQGETHLFRFEFDGTVDGQPLLTMRDGCAGFFSEAELYAGKGIVPRPLDARPRPGIRPADWTDLVPMAPMALDESRVEALRRGDLGAAFGPPFDAIPPAEVLPLPGGRMTLVHRVEALDPTGGRFGLGIIRGEADIHPGDWFMVCHFVDDRVMPGTLMYECCLHTLRIFLMRLGWVGNGDDAAFEPIPGVASRLRCRGQVTESTRKVTYEVSVKELGYGPEPYAVADALMYADGRPIVEVSDMTLRLTGASREGLERMWTATRSRSGTPGPRPAAPYHDNAAILAFSTGKPSAAFGERYRPFDEDRFIARLPAPPYQFLDRIVAFRGEPFTMAAGTSAVGEYDVPPDAWYFEADRQPRLPYAVLLEAALQTCGWTSAAMGSALASPEPLKYRNLGGNARQHRTLDRSSGTIRTDVAVTKVTKSAGMILQHFDFAVRQGEHLVFDGSTYFGFFHPDALAEQAGVREATRYELTGEERAGSRSFPLPDQAPFPDRRWRMVDRIEAFAVRGGPHGLGVIEGRVRVDPSAWFFAAHFLGDPVWPGSLGLESLLQLLKVVSSDRWGAREDDTFDSPALGTEHRWVYRGQVLPTNGEVSTQAVITHLDDERRTIRADGILSVDGKIIYQMNDFALHLCRR</sequence>
<evidence type="ECO:0000256" key="4">
    <source>
        <dbReference type="ARBA" id="ARBA00022832"/>
    </source>
</evidence>
<dbReference type="EC" id="2.3.1.-" evidence="10"/>
<dbReference type="InterPro" id="IPR001227">
    <property type="entry name" value="Ac_transferase_dom_sf"/>
</dbReference>
<dbReference type="RefSeq" id="WP_246196189.1">
    <property type="nucleotide sequence ID" value="NZ_CP042997.1"/>
</dbReference>
<keyword evidence="3" id="KW-0444">Lipid biosynthesis</keyword>
<evidence type="ECO:0000313" key="10">
    <source>
        <dbReference type="EMBL" id="QEH37092.1"/>
    </source>
</evidence>
<evidence type="ECO:0000256" key="2">
    <source>
        <dbReference type="ARBA" id="ARBA00006714"/>
    </source>
</evidence>
<dbReference type="InterPro" id="IPR016039">
    <property type="entry name" value="Thiolase-like"/>
</dbReference>
<name>A0A5B9W8Z6_9BACT</name>
<dbReference type="SUPFAM" id="SSF52151">
    <property type="entry name" value="FabD/lysophospholipase-like"/>
    <property type="match status" value="1"/>
</dbReference>
<dbReference type="GO" id="GO:0005737">
    <property type="term" value="C:cytoplasm"/>
    <property type="evidence" value="ECO:0007669"/>
    <property type="project" value="InterPro"/>
</dbReference>
<dbReference type="SMART" id="SM00827">
    <property type="entry name" value="PKS_AT"/>
    <property type="match status" value="1"/>
</dbReference>
<dbReference type="SMART" id="SM00825">
    <property type="entry name" value="PKS_KS"/>
    <property type="match status" value="1"/>
</dbReference>
<proteinExistence type="inferred from homology"/>
<organism evidence="10 11">
    <name type="scientific">Aquisphaera giovannonii</name>
    <dbReference type="NCBI Taxonomy" id="406548"/>
    <lineage>
        <taxon>Bacteria</taxon>
        <taxon>Pseudomonadati</taxon>
        <taxon>Planctomycetota</taxon>
        <taxon>Planctomycetia</taxon>
        <taxon>Isosphaerales</taxon>
        <taxon>Isosphaeraceae</taxon>
        <taxon>Aquisphaera</taxon>
    </lineage>
</organism>
<dbReference type="Proteomes" id="UP000324233">
    <property type="component" value="Chromosome"/>
</dbReference>
<evidence type="ECO:0000256" key="7">
    <source>
        <dbReference type="ARBA" id="ARBA00023239"/>
    </source>
</evidence>
<dbReference type="Gene3D" id="3.40.366.10">
    <property type="entry name" value="Malonyl-Coenzyme A Acyl Carrier Protein, domain 2"/>
    <property type="match status" value="1"/>
</dbReference>
<dbReference type="Pfam" id="PF07977">
    <property type="entry name" value="FabA"/>
    <property type="match status" value="3"/>
</dbReference>
<dbReference type="PANTHER" id="PTHR43074:SF1">
    <property type="entry name" value="BETA-KETOACYL SYNTHASE FAMILY PROTEIN-RELATED"/>
    <property type="match status" value="1"/>
</dbReference>
<dbReference type="InterPro" id="IPR016035">
    <property type="entry name" value="Acyl_Trfase/lysoPLipase"/>
</dbReference>
<dbReference type="Gene3D" id="3.30.70.250">
    <property type="entry name" value="Malonyl-CoA ACP transacylase, ACP-binding"/>
    <property type="match status" value="1"/>
</dbReference>
<dbReference type="InterPro" id="IPR020841">
    <property type="entry name" value="PKS_Beta-ketoAc_synthase_dom"/>
</dbReference>
<dbReference type="SUPFAM" id="SSF53901">
    <property type="entry name" value="Thiolase-like"/>
    <property type="match status" value="3"/>
</dbReference>
<dbReference type="Pfam" id="PF00109">
    <property type="entry name" value="ketoacyl-synt"/>
    <property type="match status" value="2"/>
</dbReference>
<keyword evidence="7" id="KW-0456">Lyase</keyword>
<dbReference type="InterPro" id="IPR052568">
    <property type="entry name" value="PKS-FAS_Synthase"/>
</dbReference>
<protein>
    <submittedName>
        <fullName evidence="10">Polyketide synthase PksN</fullName>
        <ecNumber evidence="10">2.3.1.-</ecNumber>
    </submittedName>
</protein>
<evidence type="ECO:0000313" key="11">
    <source>
        <dbReference type="Proteomes" id="UP000324233"/>
    </source>
</evidence>
<keyword evidence="10" id="KW-0012">Acyltransferase</keyword>
<feature type="domain" description="Ketosynthase family 3 (KS3)" evidence="9">
    <location>
        <begin position="19"/>
        <end position="461"/>
    </location>
</feature>
<evidence type="ECO:0000256" key="8">
    <source>
        <dbReference type="RuleBase" id="RU003694"/>
    </source>
</evidence>
<dbReference type="PROSITE" id="PS52004">
    <property type="entry name" value="KS3_2"/>
    <property type="match status" value="1"/>
</dbReference>
<dbReference type="Pfam" id="PF02801">
    <property type="entry name" value="Ketoacyl-synt_C"/>
    <property type="match status" value="1"/>
</dbReference>
<gene>
    <name evidence="10" type="primary">pksN</name>
    <name evidence="10" type="ORF">OJF2_56770</name>
</gene>
<dbReference type="InterPro" id="IPR014043">
    <property type="entry name" value="Acyl_transferase_dom"/>
</dbReference>
<dbReference type="InterPro" id="IPR014031">
    <property type="entry name" value="Ketoacyl_synth_C"/>
</dbReference>
<dbReference type="InterPro" id="IPR029069">
    <property type="entry name" value="HotDog_dom_sf"/>
</dbReference>
<dbReference type="InterPro" id="IPR010083">
    <property type="entry name" value="FabA"/>
</dbReference>
<dbReference type="CDD" id="cd00833">
    <property type="entry name" value="PKS"/>
    <property type="match status" value="1"/>
</dbReference>
<comment type="pathway">
    <text evidence="1">Lipid metabolism; fatty acid biosynthesis.</text>
</comment>
<comment type="similarity">
    <text evidence="8">Belongs to the thiolase-like superfamily. Beta-ketoacyl-ACP synthases family.</text>
</comment>
<keyword evidence="11" id="KW-1185">Reference proteome</keyword>
<dbReference type="KEGG" id="agv:OJF2_56770"/>
<accession>A0A5B9W8Z6</accession>
<evidence type="ECO:0000256" key="3">
    <source>
        <dbReference type="ARBA" id="ARBA00022516"/>
    </source>
</evidence>
<dbReference type="UniPathway" id="UPA00094"/>
<dbReference type="GO" id="GO:0016746">
    <property type="term" value="F:acyltransferase activity"/>
    <property type="evidence" value="ECO:0007669"/>
    <property type="project" value="UniProtKB-KW"/>
</dbReference>
<dbReference type="Gene3D" id="3.40.47.10">
    <property type="match status" value="2"/>
</dbReference>
<keyword evidence="5" id="KW-0443">Lipid metabolism</keyword>
<evidence type="ECO:0000256" key="1">
    <source>
        <dbReference type="ARBA" id="ARBA00005194"/>
    </source>
</evidence>
<dbReference type="CDD" id="cd01287">
    <property type="entry name" value="FabA"/>
    <property type="match status" value="1"/>
</dbReference>
<keyword evidence="8 10" id="KW-0808">Transferase</keyword>
<evidence type="ECO:0000256" key="6">
    <source>
        <dbReference type="ARBA" id="ARBA00023160"/>
    </source>
</evidence>